<dbReference type="InterPro" id="IPR050107">
    <property type="entry name" value="ABC_carbohydrate_import_ATPase"/>
</dbReference>
<comment type="subcellular location">
    <subcellularLocation>
        <location evidence="1">Cell membrane</location>
        <topology evidence="1">Peripheral membrane protein</topology>
    </subcellularLocation>
</comment>
<evidence type="ECO:0000313" key="11">
    <source>
        <dbReference type="EMBL" id="PPK82102.1"/>
    </source>
</evidence>
<dbReference type="GO" id="GO:0005886">
    <property type="term" value="C:plasma membrane"/>
    <property type="evidence" value="ECO:0007669"/>
    <property type="project" value="UniProtKB-SubCell"/>
</dbReference>
<keyword evidence="3" id="KW-1003">Cell membrane</keyword>
<dbReference type="GO" id="GO:0005524">
    <property type="term" value="F:ATP binding"/>
    <property type="evidence" value="ECO:0007669"/>
    <property type="project" value="UniProtKB-KW"/>
</dbReference>
<dbReference type="FunFam" id="3.40.50.300:FF:000127">
    <property type="entry name" value="Ribose import ATP-binding protein RbsA"/>
    <property type="match status" value="1"/>
</dbReference>
<dbReference type="InterPro" id="IPR003439">
    <property type="entry name" value="ABC_transporter-like_ATP-bd"/>
</dbReference>
<dbReference type="PANTHER" id="PTHR43790:SF3">
    <property type="entry name" value="D-ALLOSE IMPORT ATP-BINDING PROTEIN ALSA-RELATED"/>
    <property type="match status" value="1"/>
</dbReference>
<dbReference type="GO" id="GO:0016887">
    <property type="term" value="F:ATP hydrolysis activity"/>
    <property type="evidence" value="ECO:0007669"/>
    <property type="project" value="InterPro"/>
</dbReference>
<sequence>MGGRLVLKLESIVKTFPGVKALDGVHLELYEGEVHALCGENGAGKSTLMKIIAGAQPYTSGAMYLNGEKVVFHSAREAEKSGIAMIYQEFNMVPELTVAENMYLGRLPVNSFKKVDWDKLFEEAQDNLNHLGLKFSSKTKVKNLSVAEVQMTEIAKCLTIGARIIIMDEPTAALAEEEIKILFGIIEELKKKGIAIIYISHRMDEIFKISDRLTVFRDGRYVASRQINETDYDDVVSMMVGRNVSNLYPVRNYKVQEVVLEAKEINSRNVHDVSLKLHKGEILGITGLLGSGTIELSKLLYGAIPMERGEVFIHGVKKDCSAPVKALKAGIGFVSDDRKQEGLVLIRSIRENISMSSLKKLTKGIHLNTRLETERVNQQVQSLNIRISSASQLAGKLSGGNQQKIVFAKVLEADSDILILNEPTRGVDVGAKAEIYAIINQLTQKGKSILMISTDLPELIGVSDRVIVMREGRMVLEISGKDMNQELILAHASGGVRENESKS</sequence>
<keyword evidence="8" id="KW-1278">Translocase</keyword>
<dbReference type="CDD" id="cd03215">
    <property type="entry name" value="ABC_Carb_Monos_II"/>
    <property type="match status" value="1"/>
</dbReference>
<dbReference type="PROSITE" id="PS50893">
    <property type="entry name" value="ABC_TRANSPORTER_2"/>
    <property type="match status" value="2"/>
</dbReference>
<evidence type="ECO:0000256" key="6">
    <source>
        <dbReference type="ARBA" id="ARBA00022741"/>
    </source>
</evidence>
<evidence type="ECO:0000256" key="4">
    <source>
        <dbReference type="ARBA" id="ARBA00022597"/>
    </source>
</evidence>
<evidence type="ECO:0000256" key="8">
    <source>
        <dbReference type="ARBA" id="ARBA00022967"/>
    </source>
</evidence>
<dbReference type="PROSITE" id="PS00211">
    <property type="entry name" value="ABC_TRANSPORTER_1"/>
    <property type="match status" value="1"/>
</dbReference>
<evidence type="ECO:0000256" key="3">
    <source>
        <dbReference type="ARBA" id="ARBA00022475"/>
    </source>
</evidence>
<reference evidence="11 12" key="1">
    <citation type="submission" date="2018-02" db="EMBL/GenBank/DDBJ databases">
        <title>Genomic Encyclopedia of Archaeal and Bacterial Type Strains, Phase II (KMG-II): from individual species to whole genera.</title>
        <authorList>
            <person name="Goeker M."/>
        </authorList>
    </citation>
    <scope>NUCLEOTIDE SEQUENCE [LARGE SCALE GENOMIC DNA]</scope>
    <source>
        <strain evidence="11 12">DSM 3808</strain>
    </source>
</reference>
<name>A0A2S6HVY8_9FIRM</name>
<comment type="caution">
    <text evidence="11">The sequence shown here is derived from an EMBL/GenBank/DDBJ whole genome shotgun (WGS) entry which is preliminary data.</text>
</comment>
<feature type="domain" description="ABC transporter" evidence="10">
    <location>
        <begin position="7"/>
        <end position="243"/>
    </location>
</feature>
<evidence type="ECO:0000256" key="9">
    <source>
        <dbReference type="ARBA" id="ARBA00023136"/>
    </source>
</evidence>
<dbReference type="Pfam" id="PF00005">
    <property type="entry name" value="ABC_tran"/>
    <property type="match status" value="2"/>
</dbReference>
<keyword evidence="12" id="KW-1185">Reference proteome</keyword>
<dbReference type="SMART" id="SM00382">
    <property type="entry name" value="AAA"/>
    <property type="match status" value="2"/>
</dbReference>
<evidence type="ECO:0000256" key="7">
    <source>
        <dbReference type="ARBA" id="ARBA00022840"/>
    </source>
</evidence>
<dbReference type="InterPro" id="IPR003593">
    <property type="entry name" value="AAA+_ATPase"/>
</dbReference>
<proteinExistence type="predicted"/>
<evidence type="ECO:0000259" key="10">
    <source>
        <dbReference type="PROSITE" id="PS50893"/>
    </source>
</evidence>
<dbReference type="RefSeq" id="WP_104436152.1">
    <property type="nucleotide sequence ID" value="NZ_PTJA01000003.1"/>
</dbReference>
<dbReference type="PANTHER" id="PTHR43790">
    <property type="entry name" value="CARBOHYDRATE TRANSPORT ATP-BINDING PROTEIN MG119-RELATED"/>
    <property type="match status" value="1"/>
</dbReference>
<evidence type="ECO:0000256" key="2">
    <source>
        <dbReference type="ARBA" id="ARBA00022448"/>
    </source>
</evidence>
<dbReference type="SUPFAM" id="SSF52540">
    <property type="entry name" value="P-loop containing nucleoside triphosphate hydrolases"/>
    <property type="match status" value="2"/>
</dbReference>
<dbReference type="AlphaFoldDB" id="A0A2S6HVY8"/>
<evidence type="ECO:0000256" key="1">
    <source>
        <dbReference type="ARBA" id="ARBA00004202"/>
    </source>
</evidence>
<dbReference type="OrthoDB" id="9801987at2"/>
<dbReference type="InterPro" id="IPR017871">
    <property type="entry name" value="ABC_transporter-like_CS"/>
</dbReference>
<dbReference type="EMBL" id="PTJA01000003">
    <property type="protein sequence ID" value="PPK82102.1"/>
    <property type="molecule type" value="Genomic_DNA"/>
</dbReference>
<keyword evidence="9" id="KW-0472">Membrane</keyword>
<gene>
    <name evidence="11" type="ORF">BXY41_103317</name>
</gene>
<dbReference type="InterPro" id="IPR027417">
    <property type="entry name" value="P-loop_NTPase"/>
</dbReference>
<keyword evidence="6" id="KW-0547">Nucleotide-binding</keyword>
<protein>
    <submittedName>
        <fullName evidence="11">Ribose transport system ATP-binding protein</fullName>
    </submittedName>
</protein>
<keyword evidence="2" id="KW-0813">Transport</keyword>
<evidence type="ECO:0000256" key="5">
    <source>
        <dbReference type="ARBA" id="ARBA00022737"/>
    </source>
</evidence>
<keyword evidence="7 11" id="KW-0067">ATP-binding</keyword>
<dbReference type="CDD" id="cd03216">
    <property type="entry name" value="ABC_Carb_Monos_I"/>
    <property type="match status" value="1"/>
</dbReference>
<keyword evidence="5" id="KW-0677">Repeat</keyword>
<dbReference type="Proteomes" id="UP000237749">
    <property type="component" value="Unassembled WGS sequence"/>
</dbReference>
<dbReference type="Gene3D" id="3.40.50.300">
    <property type="entry name" value="P-loop containing nucleotide triphosphate hydrolases"/>
    <property type="match status" value="2"/>
</dbReference>
<keyword evidence="4" id="KW-0762">Sugar transport</keyword>
<feature type="domain" description="ABC transporter" evidence="10">
    <location>
        <begin position="253"/>
        <end position="496"/>
    </location>
</feature>
<organism evidence="11 12">
    <name type="scientific">Lacrimispora xylanisolvens</name>
    <dbReference type="NCBI Taxonomy" id="384636"/>
    <lineage>
        <taxon>Bacteria</taxon>
        <taxon>Bacillati</taxon>
        <taxon>Bacillota</taxon>
        <taxon>Clostridia</taxon>
        <taxon>Lachnospirales</taxon>
        <taxon>Lachnospiraceae</taxon>
        <taxon>Lacrimispora</taxon>
    </lineage>
</organism>
<evidence type="ECO:0000313" key="12">
    <source>
        <dbReference type="Proteomes" id="UP000237749"/>
    </source>
</evidence>
<accession>A0A2S6HVY8</accession>